<dbReference type="InterPro" id="IPR036397">
    <property type="entry name" value="RNaseH_sf"/>
</dbReference>
<dbReference type="Proteomes" id="UP000649617">
    <property type="component" value="Unassembled WGS sequence"/>
</dbReference>
<name>A0A812TGP4_SYMPI</name>
<dbReference type="OrthoDB" id="446949at2759"/>
<dbReference type="SUPFAM" id="SSF53098">
    <property type="entry name" value="Ribonuclease H-like"/>
    <property type="match status" value="1"/>
</dbReference>
<keyword evidence="3" id="KW-1185">Reference proteome</keyword>
<feature type="non-terminal residue" evidence="2">
    <location>
        <position position="1"/>
    </location>
</feature>
<evidence type="ECO:0000313" key="2">
    <source>
        <dbReference type="EMBL" id="CAE7521448.1"/>
    </source>
</evidence>
<organism evidence="2 3">
    <name type="scientific">Symbiodinium pilosum</name>
    <name type="common">Dinoflagellate</name>
    <dbReference type="NCBI Taxonomy" id="2952"/>
    <lineage>
        <taxon>Eukaryota</taxon>
        <taxon>Sar</taxon>
        <taxon>Alveolata</taxon>
        <taxon>Dinophyceae</taxon>
        <taxon>Suessiales</taxon>
        <taxon>Symbiodiniaceae</taxon>
        <taxon>Symbiodinium</taxon>
    </lineage>
</organism>
<feature type="region of interest" description="Disordered" evidence="1">
    <location>
        <begin position="46"/>
        <end position="69"/>
    </location>
</feature>
<evidence type="ECO:0008006" key="4">
    <source>
        <dbReference type="Google" id="ProtNLM"/>
    </source>
</evidence>
<accession>A0A812TGP4</accession>
<gene>
    <name evidence="2" type="ORF">SPIL2461_LOCUS13649</name>
</gene>
<comment type="caution">
    <text evidence="2">The sequence shown here is derived from an EMBL/GenBank/DDBJ whole genome shotgun (WGS) entry which is preliminary data.</text>
</comment>
<dbReference type="InterPro" id="IPR012337">
    <property type="entry name" value="RNaseH-like_sf"/>
</dbReference>
<reference evidence="2" key="1">
    <citation type="submission" date="2021-02" db="EMBL/GenBank/DDBJ databases">
        <authorList>
            <person name="Dougan E. K."/>
            <person name="Rhodes N."/>
            <person name="Thang M."/>
            <person name="Chan C."/>
        </authorList>
    </citation>
    <scope>NUCLEOTIDE SEQUENCE</scope>
</reference>
<feature type="non-terminal residue" evidence="2">
    <location>
        <position position="277"/>
    </location>
</feature>
<dbReference type="AlphaFoldDB" id="A0A812TGP4"/>
<protein>
    <recommendedName>
        <fullName evidence="4">Integrase catalytic domain-containing protein</fullName>
    </recommendedName>
</protein>
<dbReference type="EMBL" id="CAJNIZ010030122">
    <property type="protein sequence ID" value="CAE7521448.1"/>
    <property type="molecule type" value="Genomic_DNA"/>
</dbReference>
<dbReference type="Gene3D" id="3.30.420.10">
    <property type="entry name" value="Ribonuclease H-like superfamily/Ribonuclease H"/>
    <property type="match status" value="1"/>
</dbReference>
<feature type="compositionally biased region" description="Basic and acidic residues" evidence="1">
    <location>
        <begin position="55"/>
        <end position="69"/>
    </location>
</feature>
<proteinExistence type="predicted"/>
<evidence type="ECO:0000313" key="3">
    <source>
        <dbReference type="Proteomes" id="UP000649617"/>
    </source>
</evidence>
<evidence type="ECO:0000256" key="1">
    <source>
        <dbReference type="SAM" id="MobiDB-lite"/>
    </source>
</evidence>
<sequence length="277" mass="31813">IIRTTWVFGDGEWSKIEDKINIEELDVRAAKLEAYTVMSITIFERSPESEEEIPDSDREADPQTPEERLRAEAKGVQHLMTHRPKNPYCPVCQRAKMMAPHARKLGGSSTIKSDKYGDHLTIDHIITRDLRDHGFDDQKVGFVVKDVCTKFRYVYPDATKEGEQCYENLLHFTGVDDEIGVIYSDNAPELEYAVKKLGVRHNTSREYCDENKAVIEREIRTVLEGTRAALTQEQPETIDIFEDLKGTELYEELMAEVDRTPDAKAAMDKEWKKLADK</sequence>
<dbReference type="GO" id="GO:0003676">
    <property type="term" value="F:nucleic acid binding"/>
    <property type="evidence" value="ECO:0007669"/>
    <property type="project" value="InterPro"/>
</dbReference>